<evidence type="ECO:0000313" key="2">
    <source>
        <dbReference type="Proteomes" id="UP000230423"/>
    </source>
</evidence>
<dbReference type="Proteomes" id="UP000230423">
    <property type="component" value="Unassembled WGS sequence"/>
</dbReference>
<organism evidence="1 2">
    <name type="scientific">Teladorsagia circumcincta</name>
    <name type="common">Brown stomach worm</name>
    <name type="synonym">Ostertagia circumcincta</name>
    <dbReference type="NCBI Taxonomy" id="45464"/>
    <lineage>
        <taxon>Eukaryota</taxon>
        <taxon>Metazoa</taxon>
        <taxon>Ecdysozoa</taxon>
        <taxon>Nematoda</taxon>
        <taxon>Chromadorea</taxon>
        <taxon>Rhabditida</taxon>
        <taxon>Rhabditina</taxon>
        <taxon>Rhabditomorpha</taxon>
        <taxon>Strongyloidea</taxon>
        <taxon>Trichostrongylidae</taxon>
        <taxon>Teladorsagia</taxon>
    </lineage>
</organism>
<dbReference type="AlphaFoldDB" id="A0A2G9TRK7"/>
<proteinExistence type="predicted"/>
<dbReference type="OrthoDB" id="5842130at2759"/>
<evidence type="ECO:0000313" key="1">
    <source>
        <dbReference type="EMBL" id="PIO60102.1"/>
    </source>
</evidence>
<gene>
    <name evidence="1" type="ORF">TELCIR_18408</name>
</gene>
<name>A0A2G9TRK7_TELCI</name>
<keyword evidence="2" id="KW-1185">Reference proteome</keyword>
<protein>
    <submittedName>
        <fullName evidence="1">Uncharacterized protein</fullName>
    </submittedName>
</protein>
<sequence>MNLSSQLLDLVKTKYFFFKSSVDRLQMGIENLRNAPINEADIASLEPQILRLSERV</sequence>
<accession>A0A2G9TRK7</accession>
<feature type="non-terminal residue" evidence="1">
    <location>
        <position position="56"/>
    </location>
</feature>
<dbReference type="EMBL" id="KZ356146">
    <property type="protein sequence ID" value="PIO60102.1"/>
    <property type="molecule type" value="Genomic_DNA"/>
</dbReference>
<reference evidence="1 2" key="1">
    <citation type="submission" date="2015-09" db="EMBL/GenBank/DDBJ databases">
        <title>Draft genome of the parasitic nematode Teladorsagia circumcincta isolate WARC Sus (inbred).</title>
        <authorList>
            <person name="Mitreva M."/>
        </authorList>
    </citation>
    <scope>NUCLEOTIDE SEQUENCE [LARGE SCALE GENOMIC DNA]</scope>
    <source>
        <strain evidence="1 2">S</strain>
    </source>
</reference>